<accession>A0AAV7RBQ6</accession>
<dbReference type="Proteomes" id="UP001066276">
    <property type="component" value="Chromosome 5"/>
</dbReference>
<feature type="non-terminal residue" evidence="1">
    <location>
        <position position="56"/>
    </location>
</feature>
<sequence length="56" mass="6215">MWSRASWCAGLPPPVCSAAFLFLAIFSFVLRLQSCQRFLHSVTVLRTSATLLILST</sequence>
<reference evidence="1" key="1">
    <citation type="journal article" date="2022" name="bioRxiv">
        <title>Sequencing and chromosome-scale assembly of the giantPleurodeles waltlgenome.</title>
        <authorList>
            <person name="Brown T."/>
            <person name="Elewa A."/>
            <person name="Iarovenko S."/>
            <person name="Subramanian E."/>
            <person name="Araus A.J."/>
            <person name="Petzold A."/>
            <person name="Susuki M."/>
            <person name="Suzuki K.-i.T."/>
            <person name="Hayashi T."/>
            <person name="Toyoda A."/>
            <person name="Oliveira C."/>
            <person name="Osipova E."/>
            <person name="Leigh N.D."/>
            <person name="Simon A."/>
            <person name="Yun M.H."/>
        </authorList>
    </citation>
    <scope>NUCLEOTIDE SEQUENCE</scope>
    <source>
        <strain evidence="1">20211129_DDA</strain>
        <tissue evidence="1">Liver</tissue>
    </source>
</reference>
<dbReference type="AlphaFoldDB" id="A0AAV7RBQ6"/>
<organism evidence="1 2">
    <name type="scientific">Pleurodeles waltl</name>
    <name type="common">Iberian ribbed newt</name>
    <dbReference type="NCBI Taxonomy" id="8319"/>
    <lineage>
        <taxon>Eukaryota</taxon>
        <taxon>Metazoa</taxon>
        <taxon>Chordata</taxon>
        <taxon>Craniata</taxon>
        <taxon>Vertebrata</taxon>
        <taxon>Euteleostomi</taxon>
        <taxon>Amphibia</taxon>
        <taxon>Batrachia</taxon>
        <taxon>Caudata</taxon>
        <taxon>Salamandroidea</taxon>
        <taxon>Salamandridae</taxon>
        <taxon>Pleurodelinae</taxon>
        <taxon>Pleurodeles</taxon>
    </lineage>
</organism>
<comment type="caution">
    <text evidence="1">The sequence shown here is derived from an EMBL/GenBank/DDBJ whole genome shotgun (WGS) entry which is preliminary data.</text>
</comment>
<evidence type="ECO:0000313" key="1">
    <source>
        <dbReference type="EMBL" id="KAJ1149754.1"/>
    </source>
</evidence>
<keyword evidence="2" id="KW-1185">Reference proteome</keyword>
<name>A0AAV7RBQ6_PLEWA</name>
<proteinExistence type="predicted"/>
<protein>
    <submittedName>
        <fullName evidence="1">Uncharacterized protein</fullName>
    </submittedName>
</protein>
<evidence type="ECO:0000313" key="2">
    <source>
        <dbReference type="Proteomes" id="UP001066276"/>
    </source>
</evidence>
<dbReference type="EMBL" id="JANPWB010000009">
    <property type="protein sequence ID" value="KAJ1149754.1"/>
    <property type="molecule type" value="Genomic_DNA"/>
</dbReference>
<gene>
    <name evidence="1" type="ORF">NDU88_002559</name>
</gene>